<protein>
    <recommendedName>
        <fullName evidence="1">Glutamine amidotransferase domain-containing protein</fullName>
    </recommendedName>
</protein>
<comment type="caution">
    <text evidence="2">The sequence shown here is derived from an EMBL/GenBank/DDBJ whole genome shotgun (WGS) entry which is preliminary data.</text>
</comment>
<reference evidence="2 3" key="1">
    <citation type="submission" date="2015-12" db="EMBL/GenBank/DDBJ databases">
        <title>Genome sequence of Thalassospira lucentensis MCCC 1A02072.</title>
        <authorList>
            <person name="Lu L."/>
            <person name="Lai Q."/>
            <person name="Shao Z."/>
            <person name="Qian P."/>
        </authorList>
    </citation>
    <scope>NUCLEOTIDE SEQUENCE [LARGE SCALE GENOMIC DNA]</scope>
    <source>
        <strain evidence="2 3">MCCC 1A02072</strain>
    </source>
</reference>
<organism evidence="2 3">
    <name type="scientific">Thalassospira lucentensis</name>
    <dbReference type="NCBI Taxonomy" id="168935"/>
    <lineage>
        <taxon>Bacteria</taxon>
        <taxon>Pseudomonadati</taxon>
        <taxon>Pseudomonadota</taxon>
        <taxon>Alphaproteobacteria</taxon>
        <taxon>Rhodospirillales</taxon>
        <taxon>Thalassospiraceae</taxon>
        <taxon>Thalassospira</taxon>
    </lineage>
</organism>
<feature type="domain" description="Glutamine amidotransferase" evidence="1">
    <location>
        <begin position="87"/>
        <end position="209"/>
    </location>
</feature>
<dbReference type="AlphaFoldDB" id="A0A154L9S6"/>
<evidence type="ECO:0000313" key="2">
    <source>
        <dbReference type="EMBL" id="KZB68187.1"/>
    </source>
</evidence>
<proteinExistence type="predicted"/>
<evidence type="ECO:0000313" key="3">
    <source>
        <dbReference type="Proteomes" id="UP000076335"/>
    </source>
</evidence>
<evidence type="ECO:0000259" key="1">
    <source>
        <dbReference type="Pfam" id="PF00117"/>
    </source>
</evidence>
<dbReference type="RefSeq" id="WP_062949088.1">
    <property type="nucleotide sequence ID" value="NZ_LPVY01000003.1"/>
</dbReference>
<dbReference type="InterPro" id="IPR029062">
    <property type="entry name" value="Class_I_gatase-like"/>
</dbReference>
<dbReference type="Pfam" id="PF00117">
    <property type="entry name" value="GATase"/>
    <property type="match status" value="1"/>
</dbReference>
<dbReference type="Proteomes" id="UP000076335">
    <property type="component" value="Unassembled WGS sequence"/>
</dbReference>
<dbReference type="OrthoDB" id="9813383at2"/>
<dbReference type="InterPro" id="IPR017926">
    <property type="entry name" value="GATASE"/>
</dbReference>
<gene>
    <name evidence="2" type="ORF">AUP42_12065</name>
</gene>
<dbReference type="PROSITE" id="PS51273">
    <property type="entry name" value="GATASE_TYPE_1"/>
    <property type="match status" value="1"/>
</dbReference>
<name>A0A154L9S6_9PROT</name>
<dbReference type="PANTHER" id="PTHR42695">
    <property type="entry name" value="GLUTAMINE AMIDOTRANSFERASE YLR126C-RELATED"/>
    <property type="match status" value="1"/>
</dbReference>
<accession>A0A154L9S6</accession>
<dbReference type="GO" id="GO:0005829">
    <property type="term" value="C:cytosol"/>
    <property type="evidence" value="ECO:0007669"/>
    <property type="project" value="TreeGrafter"/>
</dbReference>
<dbReference type="SUPFAM" id="SSF52317">
    <property type="entry name" value="Class I glutamine amidotransferase-like"/>
    <property type="match status" value="1"/>
</dbReference>
<dbReference type="CDD" id="cd01741">
    <property type="entry name" value="GATase1_1"/>
    <property type="match status" value="1"/>
</dbReference>
<dbReference type="EMBL" id="LPVY01000003">
    <property type="protein sequence ID" value="KZB68187.1"/>
    <property type="molecule type" value="Genomic_DNA"/>
</dbReference>
<dbReference type="InterPro" id="IPR044992">
    <property type="entry name" value="ChyE-like"/>
</dbReference>
<dbReference type="Gene3D" id="3.40.50.880">
    <property type="match status" value="1"/>
</dbReference>
<sequence>MENVRKILIVDGNRHEVNELNRSLGGSPSGEGYETALRRLDPELDVTIVRPADDGPDCLPDGVKLGDFDGIAWTGSALNAYIDEDAVLNQLPLARATVESGVPVFGSCWGMQIVARAFGGEVRASPNGREIGVGRMIRLNRAGVAHPMYRGKSICFSALTVHMDEVSVPPKGAVILAGNEHSHIQALVMEYDGLKFWGVQYHPEYTLAELAAIFRRYGQRLIDAGLFADQGALETMAANWMTLHENPGRRDLAWQYGIDNDALRYERRLIELGNWLKYSVGKIRS</sequence>
<dbReference type="PANTHER" id="PTHR42695:SF5">
    <property type="entry name" value="GLUTAMINE AMIDOTRANSFERASE YLR126C-RELATED"/>
    <property type="match status" value="1"/>
</dbReference>